<organism evidence="8 9">
    <name type="scientific">Sphagnum jensenii</name>
    <dbReference type="NCBI Taxonomy" id="128206"/>
    <lineage>
        <taxon>Eukaryota</taxon>
        <taxon>Viridiplantae</taxon>
        <taxon>Streptophyta</taxon>
        <taxon>Embryophyta</taxon>
        <taxon>Bryophyta</taxon>
        <taxon>Sphagnophytina</taxon>
        <taxon>Sphagnopsida</taxon>
        <taxon>Sphagnales</taxon>
        <taxon>Sphagnaceae</taxon>
        <taxon>Sphagnum</taxon>
    </lineage>
</organism>
<dbReference type="InterPro" id="IPR001471">
    <property type="entry name" value="AP2/ERF_dom"/>
</dbReference>
<feature type="compositionally biased region" description="Low complexity" evidence="6">
    <location>
        <begin position="178"/>
        <end position="187"/>
    </location>
</feature>
<dbReference type="PANTHER" id="PTHR31190:SF488">
    <property type="entry name" value="ETHYLENE-RESPONSIVE TRANSCRIPTION FACTOR ERF096"/>
    <property type="match status" value="1"/>
</dbReference>
<evidence type="ECO:0000256" key="2">
    <source>
        <dbReference type="ARBA" id="ARBA00023015"/>
    </source>
</evidence>
<feature type="compositionally biased region" description="Polar residues" evidence="6">
    <location>
        <begin position="534"/>
        <end position="558"/>
    </location>
</feature>
<dbReference type="CDD" id="cd00018">
    <property type="entry name" value="AP2"/>
    <property type="match status" value="1"/>
</dbReference>
<dbReference type="InterPro" id="IPR036955">
    <property type="entry name" value="AP2/ERF_dom_sf"/>
</dbReference>
<dbReference type="PANTHER" id="PTHR31190">
    <property type="entry name" value="DNA-BINDING DOMAIN"/>
    <property type="match status" value="1"/>
</dbReference>
<dbReference type="InterPro" id="IPR016177">
    <property type="entry name" value="DNA-bd_dom_sf"/>
</dbReference>
<feature type="compositionally biased region" description="Low complexity" evidence="6">
    <location>
        <begin position="514"/>
        <end position="533"/>
    </location>
</feature>
<dbReference type="EMBL" id="OZ023718">
    <property type="protein sequence ID" value="CAK9867774.1"/>
    <property type="molecule type" value="Genomic_DNA"/>
</dbReference>
<dbReference type="InterPro" id="IPR044808">
    <property type="entry name" value="ERF_plant"/>
</dbReference>
<sequence>MNFDTFGFRRRSSSQNDRQNWADQMWESYKEQEEFGKDVLKQFQNHLSKIPLPVLDDALAPAAVSRTGAAAEAPPVTSRSFGSTVGIGNQMVIREETSWERNPFTEVNTNSDEDKLLLNNILTPLNGHQIKAWMLAKRVRDSLVSSFAKSFRGKVEQALETSCLQQQRQQAAGSNTKQQQQQQQQQQPPCPRFINSQIGVEGAASSPIAYVPNLLPGQESCWEDDQFLTDWSYKDEVQISTSLRKLMEEEEEEGSAADAKPELIQTRSCTEVQNQLPLNENDSEETILVGMLKVAATTEPPQALVSSVHTVPAPVQQQQSTKLQEPKAAIRSISRRCSAFPEATAMSFMSKRQAVHPFLQPSMISNWPGIDPQQQQQKLQLAQKQNQKMELKGLHEHIKSANKAPEPVHLEQQKLDVDHHTGHVLGGGAIAANPPQKVKPCAPQQQQPHYRGVRRRPWGKFAAEIRDSARQGARVWLGTFDTAEEAAEAYDAAAFKMRGCRALLNFPLRASSLAQASSSPTPNDNNNNNMTSSGQASTIKSECSTNISTPTTKLESRSTLATYKTPTIAKSVRGGDQMVATNSKELNGDELLDLLHQSRSDTTTPKKRSRDQPSNNGTGLSSLESDCLELEPLPCKKKTMTSNSCMEISNELDLSKVETIKETLELQDLGAEYLEQLLMSSSCCEPEIEMSDIDLLSAITNPSIANCTVDNFEIFPDLLP</sequence>
<evidence type="ECO:0000256" key="4">
    <source>
        <dbReference type="ARBA" id="ARBA00023163"/>
    </source>
</evidence>
<evidence type="ECO:0000256" key="5">
    <source>
        <dbReference type="ARBA" id="ARBA00023242"/>
    </source>
</evidence>
<dbReference type="SMART" id="SM00380">
    <property type="entry name" value="AP2"/>
    <property type="match status" value="1"/>
</dbReference>
<dbReference type="PRINTS" id="PR00367">
    <property type="entry name" value="ETHRSPELEMNT"/>
</dbReference>
<dbReference type="Gene3D" id="3.30.730.10">
    <property type="entry name" value="AP2/ERF domain"/>
    <property type="match status" value="1"/>
</dbReference>
<proteinExistence type="predicted"/>
<comment type="subcellular location">
    <subcellularLocation>
        <location evidence="1">Nucleus</location>
    </subcellularLocation>
</comment>
<dbReference type="SUPFAM" id="SSF54171">
    <property type="entry name" value="DNA-binding domain"/>
    <property type="match status" value="1"/>
</dbReference>
<accession>A0ABP1AYV3</accession>
<keyword evidence="3" id="KW-0238">DNA-binding</keyword>
<keyword evidence="4" id="KW-0804">Transcription</keyword>
<keyword evidence="2" id="KW-0805">Transcription regulation</keyword>
<feature type="region of interest" description="Disordered" evidence="6">
    <location>
        <begin position="599"/>
        <end position="623"/>
    </location>
</feature>
<evidence type="ECO:0000313" key="9">
    <source>
        <dbReference type="Proteomes" id="UP001497522"/>
    </source>
</evidence>
<evidence type="ECO:0000256" key="6">
    <source>
        <dbReference type="SAM" id="MobiDB-lite"/>
    </source>
</evidence>
<feature type="region of interest" description="Disordered" evidence="6">
    <location>
        <begin position="170"/>
        <end position="194"/>
    </location>
</feature>
<dbReference type="Pfam" id="PF00847">
    <property type="entry name" value="AP2"/>
    <property type="match status" value="1"/>
</dbReference>
<gene>
    <name evidence="8" type="ORF">CSSPJE1EN2_LOCUS10769</name>
</gene>
<evidence type="ECO:0000256" key="3">
    <source>
        <dbReference type="ARBA" id="ARBA00023125"/>
    </source>
</evidence>
<evidence type="ECO:0000256" key="1">
    <source>
        <dbReference type="ARBA" id="ARBA00004123"/>
    </source>
</evidence>
<reference evidence="8" key="1">
    <citation type="submission" date="2024-03" db="EMBL/GenBank/DDBJ databases">
        <authorList>
            <consortium name="ELIXIR-Norway"/>
            <consortium name="Elixir Norway"/>
        </authorList>
    </citation>
    <scope>NUCLEOTIDE SEQUENCE</scope>
</reference>
<evidence type="ECO:0000313" key="8">
    <source>
        <dbReference type="EMBL" id="CAK9867774.1"/>
    </source>
</evidence>
<protein>
    <recommendedName>
        <fullName evidence="7">AP2/ERF domain-containing protein</fullName>
    </recommendedName>
</protein>
<name>A0ABP1AYV3_9BRYO</name>
<dbReference type="Proteomes" id="UP001497522">
    <property type="component" value="Chromosome 17"/>
</dbReference>
<keyword evidence="9" id="KW-1185">Reference proteome</keyword>
<evidence type="ECO:0000259" key="7">
    <source>
        <dbReference type="PROSITE" id="PS51032"/>
    </source>
</evidence>
<dbReference type="PROSITE" id="PS51032">
    <property type="entry name" value="AP2_ERF"/>
    <property type="match status" value="1"/>
</dbReference>
<feature type="region of interest" description="Disordered" evidence="6">
    <location>
        <begin position="514"/>
        <end position="558"/>
    </location>
</feature>
<keyword evidence="5" id="KW-0539">Nucleus</keyword>
<feature type="region of interest" description="Disordered" evidence="6">
    <location>
        <begin position="431"/>
        <end position="453"/>
    </location>
</feature>
<feature type="domain" description="AP2/ERF" evidence="7">
    <location>
        <begin position="449"/>
        <end position="507"/>
    </location>
</feature>